<accession>A0A0G1M7C2</accession>
<comment type="catalytic activity">
    <reaction evidence="7">
        <text>a peptidoglycan chain = a peptidoglycan chain with N-acetyl-1,6-anhydromuramyl-[peptide] at the reducing end + a peptidoglycan chain with N-acetylglucosamine at the non-reducing end.</text>
        <dbReference type="EC" id="4.2.2.29"/>
    </reaction>
</comment>
<keyword evidence="3 7" id="KW-1133">Transmembrane helix</keyword>
<keyword evidence="1 7" id="KW-1003">Cell membrane</keyword>
<feature type="site" description="Important for catalytic activity" evidence="7">
    <location>
        <position position="202"/>
    </location>
</feature>
<comment type="function">
    <text evidence="7">Functions as a peptidoglycan terminase that cleaves nascent peptidoglycan strands endolytically to terminate their elongation.</text>
</comment>
<dbReference type="PANTHER" id="PTHR30518">
    <property type="entry name" value="ENDOLYTIC MUREIN TRANSGLYCOSYLASE"/>
    <property type="match status" value="1"/>
</dbReference>
<dbReference type="AlphaFoldDB" id="A0A0G1M7C2"/>
<comment type="similarity">
    <text evidence="7">Belongs to the transglycosylase MltG family.</text>
</comment>
<keyword evidence="2 7" id="KW-0812">Transmembrane</keyword>
<dbReference type="GO" id="GO:0009252">
    <property type="term" value="P:peptidoglycan biosynthetic process"/>
    <property type="evidence" value="ECO:0007669"/>
    <property type="project" value="UniProtKB-UniRule"/>
</dbReference>
<dbReference type="PANTHER" id="PTHR30518:SF2">
    <property type="entry name" value="ENDOLYTIC MUREIN TRANSGLYCOSYLASE"/>
    <property type="match status" value="1"/>
</dbReference>
<proteinExistence type="inferred from homology"/>
<evidence type="ECO:0000256" key="5">
    <source>
        <dbReference type="ARBA" id="ARBA00023239"/>
    </source>
</evidence>
<evidence type="ECO:0000256" key="7">
    <source>
        <dbReference type="HAMAP-Rule" id="MF_02065"/>
    </source>
</evidence>
<dbReference type="Gene3D" id="3.30.160.60">
    <property type="entry name" value="Classic Zinc Finger"/>
    <property type="match status" value="1"/>
</dbReference>
<sequence length="319" mass="35651">MKRILFLLLIFFTLIAGGTLWWSSVVKPPSAETALRDFLIVKGSSASQIGNKLEKEGFVRSALAFKIYVQVSDQARSIQAGEYRLSQSYSFFKLIDELIRGPAEIWVTIPEGLRREEIAERFASAFGQEESFSQEFLSATGDIEGFLFPDTYLFPKDASASSVVNKMRSTFDVKTAELKEGIDASNLTLREIVILASIIERETKTDEERPMVAGVLINRLDIGMGLQADATVQYAVGSSGKWWPILTRENLQVNSPYNTYLFRGLPPAPIANPGLSSIEAAVFPEESDYLYYLHDASGQVYFARTLAEHNENVRKYLGK</sequence>
<evidence type="ECO:0000256" key="4">
    <source>
        <dbReference type="ARBA" id="ARBA00023136"/>
    </source>
</evidence>
<evidence type="ECO:0000313" key="8">
    <source>
        <dbReference type="EMBL" id="KKU04194.1"/>
    </source>
</evidence>
<reference evidence="8 9" key="1">
    <citation type="journal article" date="2015" name="Nature">
        <title>rRNA introns, odd ribosomes, and small enigmatic genomes across a large radiation of phyla.</title>
        <authorList>
            <person name="Brown C.T."/>
            <person name="Hug L.A."/>
            <person name="Thomas B.C."/>
            <person name="Sharon I."/>
            <person name="Castelle C.J."/>
            <person name="Singh A."/>
            <person name="Wilkins M.J."/>
            <person name="Williams K.H."/>
            <person name="Banfield J.F."/>
        </authorList>
    </citation>
    <scope>NUCLEOTIDE SEQUENCE [LARGE SCALE GENOMIC DNA]</scope>
</reference>
<comment type="caution">
    <text evidence="8">The sequence shown here is derived from an EMBL/GenBank/DDBJ whole genome shotgun (WGS) entry which is preliminary data.</text>
</comment>
<dbReference type="Pfam" id="PF02618">
    <property type="entry name" value="YceG"/>
    <property type="match status" value="1"/>
</dbReference>
<name>A0A0G1M7C2_9BACT</name>
<dbReference type="GO" id="GO:0071555">
    <property type="term" value="P:cell wall organization"/>
    <property type="evidence" value="ECO:0007669"/>
    <property type="project" value="UniProtKB-KW"/>
</dbReference>
<evidence type="ECO:0000256" key="1">
    <source>
        <dbReference type="ARBA" id="ARBA00022475"/>
    </source>
</evidence>
<dbReference type="EMBL" id="LCKQ01000002">
    <property type="protein sequence ID" value="KKU04194.1"/>
    <property type="molecule type" value="Genomic_DNA"/>
</dbReference>
<keyword evidence="6 7" id="KW-0961">Cell wall biogenesis/degradation</keyword>
<organism evidence="8 9">
    <name type="scientific">Candidatus Woesebacteria bacterium GW2011_GWE1_45_18</name>
    <dbReference type="NCBI Taxonomy" id="1618598"/>
    <lineage>
        <taxon>Bacteria</taxon>
        <taxon>Candidatus Woeseibacteriota</taxon>
    </lineage>
</organism>
<evidence type="ECO:0000256" key="2">
    <source>
        <dbReference type="ARBA" id="ARBA00022692"/>
    </source>
</evidence>
<dbReference type="EC" id="4.2.2.29" evidence="7"/>
<dbReference type="InterPro" id="IPR003770">
    <property type="entry name" value="MLTG-like"/>
</dbReference>
<dbReference type="PATRIC" id="fig|1618598.3.peg.60"/>
<dbReference type="GO" id="GO:0005886">
    <property type="term" value="C:plasma membrane"/>
    <property type="evidence" value="ECO:0007669"/>
    <property type="project" value="UniProtKB-UniRule"/>
</dbReference>
<evidence type="ECO:0000256" key="6">
    <source>
        <dbReference type="ARBA" id="ARBA00023316"/>
    </source>
</evidence>
<evidence type="ECO:0000256" key="3">
    <source>
        <dbReference type="ARBA" id="ARBA00022989"/>
    </source>
</evidence>
<gene>
    <name evidence="7" type="primary">mltG</name>
    <name evidence="8" type="ORF">UX03_C0002G0018</name>
</gene>
<dbReference type="NCBIfam" id="TIGR00247">
    <property type="entry name" value="endolytic transglycosylase MltG"/>
    <property type="match status" value="1"/>
</dbReference>
<dbReference type="HAMAP" id="MF_02065">
    <property type="entry name" value="MltG"/>
    <property type="match status" value="1"/>
</dbReference>
<protein>
    <recommendedName>
        <fullName evidence="7">Endolytic murein transglycosylase</fullName>
        <ecNumber evidence="7">4.2.2.29</ecNumber>
    </recommendedName>
    <alternativeName>
        <fullName evidence="7">Peptidoglycan lytic transglycosylase</fullName>
    </alternativeName>
    <alternativeName>
        <fullName evidence="7">Peptidoglycan polymerization terminase</fullName>
    </alternativeName>
</protein>
<dbReference type="GO" id="GO:0008932">
    <property type="term" value="F:lytic endotransglycosylase activity"/>
    <property type="evidence" value="ECO:0007669"/>
    <property type="project" value="UniProtKB-UniRule"/>
</dbReference>
<keyword evidence="4 7" id="KW-0472">Membrane</keyword>
<keyword evidence="5 7" id="KW-0456">Lyase</keyword>
<dbReference type="CDD" id="cd08010">
    <property type="entry name" value="MltG_like"/>
    <property type="match status" value="1"/>
</dbReference>
<dbReference type="Proteomes" id="UP000034086">
    <property type="component" value="Unassembled WGS sequence"/>
</dbReference>
<dbReference type="Gene3D" id="3.30.1490.480">
    <property type="entry name" value="Endolytic murein transglycosylase"/>
    <property type="match status" value="1"/>
</dbReference>
<evidence type="ECO:0000313" key="9">
    <source>
        <dbReference type="Proteomes" id="UP000034086"/>
    </source>
</evidence>